<organism evidence="2 3">
    <name type="scientific">Trematosphaeria pertusa</name>
    <dbReference type="NCBI Taxonomy" id="390896"/>
    <lineage>
        <taxon>Eukaryota</taxon>
        <taxon>Fungi</taxon>
        <taxon>Dikarya</taxon>
        <taxon>Ascomycota</taxon>
        <taxon>Pezizomycotina</taxon>
        <taxon>Dothideomycetes</taxon>
        <taxon>Pleosporomycetidae</taxon>
        <taxon>Pleosporales</taxon>
        <taxon>Massarineae</taxon>
        <taxon>Trematosphaeriaceae</taxon>
        <taxon>Trematosphaeria</taxon>
    </lineage>
</organism>
<proteinExistence type="predicted"/>
<feature type="transmembrane region" description="Helical" evidence="1">
    <location>
        <begin position="105"/>
        <end position="128"/>
    </location>
</feature>
<dbReference type="PANTHER" id="PTHR12459">
    <property type="entry name" value="TRANSMEMBRANE PROTEIN 135-RELATED"/>
    <property type="match status" value="1"/>
</dbReference>
<keyword evidence="3" id="KW-1185">Reference proteome</keyword>
<dbReference type="Proteomes" id="UP000800094">
    <property type="component" value="Unassembled WGS sequence"/>
</dbReference>
<dbReference type="OrthoDB" id="4021778at2759"/>
<dbReference type="PANTHER" id="PTHR12459:SF15">
    <property type="entry name" value="TRANSMEMBRANE PROTEIN 135"/>
    <property type="match status" value="1"/>
</dbReference>
<gene>
    <name evidence="2" type="ORF">BU26DRAFT_558333</name>
</gene>
<feature type="transmembrane region" description="Helical" evidence="1">
    <location>
        <begin position="381"/>
        <end position="399"/>
    </location>
</feature>
<keyword evidence="1" id="KW-0472">Membrane</keyword>
<keyword evidence="1" id="KW-0812">Transmembrane</keyword>
<sequence length="511" mass="56558">MTKHRRGVAHLQLARPLAVAYVLGLISSTSPRLIKVLLLLGKRKLSLRAACIRFNRIFRQALSFHRFPTFCATLVGGSTLLQVPFKLLIVRTLLFFRSAIGPNQARLAGLFARFIAALVSASVSFSLLNSTPSKVPSTKSQPVQPLSHLEVIKPGPFDEPPEINSKEIDNATLNARSLSRADLAGKTIDLTIFAVIRALDIIISGAWDRLPLKPSSRIQKASKSATPLLFFFSAASIMHAWFYSPSRLPHSYNTWISAAAELDHRLLLALRHIRYGTWIYGKDTGMAPLLGSMCHDYGLPEDLGDPAKTIPIPCELVHMGYGKSCEKHALVRFLKGWTFAAKMYAPLQVIVLARNMKRNARPGKRLAGLTRTDLLKAVEDMARSSAFLGAFIAFFYYGVCLSRTRLGPKLFSSKTVTPQMWDGGLCVLGGCLLCGSSILIETSRKRLEILFFVLPRAAATWFPRRYLPEHRWKEQLAFALSAAIVLTTAQESPKRVRGFLGSILSGVLKTE</sequence>
<dbReference type="InterPro" id="IPR026749">
    <property type="entry name" value="Tmem135"/>
</dbReference>
<dbReference type="EMBL" id="ML987189">
    <property type="protein sequence ID" value="KAF2256901.1"/>
    <property type="molecule type" value="Genomic_DNA"/>
</dbReference>
<name>A0A6A6J3C7_9PLEO</name>
<evidence type="ECO:0000256" key="1">
    <source>
        <dbReference type="SAM" id="Phobius"/>
    </source>
</evidence>
<feature type="transmembrane region" description="Helical" evidence="1">
    <location>
        <begin position="419"/>
        <end position="440"/>
    </location>
</feature>
<dbReference type="AlphaFoldDB" id="A0A6A6J3C7"/>
<evidence type="ECO:0000313" key="2">
    <source>
        <dbReference type="EMBL" id="KAF2256901.1"/>
    </source>
</evidence>
<keyword evidence="1" id="KW-1133">Transmembrane helix</keyword>
<evidence type="ECO:0000313" key="3">
    <source>
        <dbReference type="Proteomes" id="UP000800094"/>
    </source>
</evidence>
<reference evidence="2" key="1">
    <citation type="journal article" date="2020" name="Stud. Mycol.">
        <title>101 Dothideomycetes genomes: a test case for predicting lifestyles and emergence of pathogens.</title>
        <authorList>
            <person name="Haridas S."/>
            <person name="Albert R."/>
            <person name="Binder M."/>
            <person name="Bloem J."/>
            <person name="Labutti K."/>
            <person name="Salamov A."/>
            <person name="Andreopoulos B."/>
            <person name="Baker S."/>
            <person name="Barry K."/>
            <person name="Bills G."/>
            <person name="Bluhm B."/>
            <person name="Cannon C."/>
            <person name="Castanera R."/>
            <person name="Culley D."/>
            <person name="Daum C."/>
            <person name="Ezra D."/>
            <person name="Gonzalez J."/>
            <person name="Henrissat B."/>
            <person name="Kuo A."/>
            <person name="Liang C."/>
            <person name="Lipzen A."/>
            <person name="Lutzoni F."/>
            <person name="Magnuson J."/>
            <person name="Mondo S."/>
            <person name="Nolan M."/>
            <person name="Ohm R."/>
            <person name="Pangilinan J."/>
            <person name="Park H.-J."/>
            <person name="Ramirez L."/>
            <person name="Alfaro M."/>
            <person name="Sun H."/>
            <person name="Tritt A."/>
            <person name="Yoshinaga Y."/>
            <person name="Zwiers L.-H."/>
            <person name="Turgeon B."/>
            <person name="Goodwin S."/>
            <person name="Spatafora J."/>
            <person name="Crous P."/>
            <person name="Grigoriev I."/>
        </authorList>
    </citation>
    <scope>NUCLEOTIDE SEQUENCE</scope>
    <source>
        <strain evidence="2">CBS 122368</strain>
    </source>
</reference>
<dbReference type="GeneID" id="54585882"/>
<evidence type="ECO:0008006" key="4">
    <source>
        <dbReference type="Google" id="ProtNLM"/>
    </source>
</evidence>
<accession>A0A6A6J3C7</accession>
<dbReference type="RefSeq" id="XP_033691905.1">
    <property type="nucleotide sequence ID" value="XM_033832552.1"/>
</dbReference>
<protein>
    <recommendedName>
        <fullName evidence="4">Integral membrane protein</fullName>
    </recommendedName>
</protein>
<feature type="transmembrane region" description="Helical" evidence="1">
    <location>
        <begin position="61"/>
        <end position="85"/>
    </location>
</feature>